<dbReference type="Pfam" id="PF24894">
    <property type="entry name" value="Hexapep_GlmU"/>
    <property type="match status" value="1"/>
</dbReference>
<organism evidence="12 13">
    <name type="scientific">Paenibacillus sambharensis</name>
    <dbReference type="NCBI Taxonomy" id="1803190"/>
    <lineage>
        <taxon>Bacteria</taxon>
        <taxon>Bacillati</taxon>
        <taxon>Bacillota</taxon>
        <taxon>Bacilli</taxon>
        <taxon>Bacillales</taxon>
        <taxon>Paenibacillaceae</taxon>
        <taxon>Paenibacillus</taxon>
    </lineage>
</organism>
<feature type="binding site" evidence="9">
    <location>
        <position position="188"/>
    </location>
    <ligand>
        <name>alpha-D-glucose 1-phosphate</name>
        <dbReference type="ChEBI" id="CHEBI:58601"/>
    </ligand>
</feature>
<dbReference type="GO" id="GO:0008878">
    <property type="term" value="F:glucose-1-phosphate adenylyltransferase activity"/>
    <property type="evidence" value="ECO:0007669"/>
    <property type="project" value="UniProtKB-UniRule"/>
</dbReference>
<dbReference type="CDD" id="cd04651">
    <property type="entry name" value="LbH_G1P_AT_C"/>
    <property type="match status" value="1"/>
</dbReference>
<comment type="catalytic activity">
    <reaction evidence="9">
        <text>alpha-D-glucose 1-phosphate + ATP + H(+) = ADP-alpha-D-glucose + diphosphate</text>
        <dbReference type="Rhea" id="RHEA:12120"/>
        <dbReference type="ChEBI" id="CHEBI:15378"/>
        <dbReference type="ChEBI" id="CHEBI:30616"/>
        <dbReference type="ChEBI" id="CHEBI:33019"/>
        <dbReference type="ChEBI" id="CHEBI:57498"/>
        <dbReference type="ChEBI" id="CHEBI:58601"/>
        <dbReference type="EC" id="2.7.7.27"/>
    </reaction>
</comment>
<dbReference type="EC" id="2.7.7.27" evidence="9"/>
<dbReference type="GO" id="GO:0005978">
    <property type="term" value="P:glycogen biosynthetic process"/>
    <property type="evidence" value="ECO:0007669"/>
    <property type="project" value="UniProtKB-UniRule"/>
</dbReference>
<keyword evidence="4 9" id="KW-0548">Nucleotidyltransferase</keyword>
<dbReference type="PROSITE" id="PS00808">
    <property type="entry name" value="ADP_GLC_PYROPHOSPH_1"/>
    <property type="match status" value="1"/>
</dbReference>
<evidence type="ECO:0000256" key="7">
    <source>
        <dbReference type="ARBA" id="ARBA00023056"/>
    </source>
</evidence>
<feature type="site" description="Could play a key role in the communication between the regulatory and the substrate sites" evidence="9">
    <location>
        <position position="60"/>
    </location>
</feature>
<dbReference type="InterPro" id="IPR023049">
    <property type="entry name" value="GlgC_bac"/>
</dbReference>
<dbReference type="RefSeq" id="WP_111147528.1">
    <property type="nucleotide sequence ID" value="NZ_QKRB01000046.1"/>
</dbReference>
<comment type="similarity">
    <text evidence="1 9">Belongs to the bacterial/plant glucose-1-phosphate adenylyltransferase family.</text>
</comment>
<evidence type="ECO:0000256" key="9">
    <source>
        <dbReference type="HAMAP-Rule" id="MF_00624"/>
    </source>
</evidence>
<dbReference type="OrthoDB" id="9801810at2"/>
<dbReference type="AlphaFoldDB" id="A0A2W1LA18"/>
<protein>
    <recommendedName>
        <fullName evidence="9">Glucose-1-phosphate adenylyltransferase</fullName>
        <ecNumber evidence="9">2.7.7.27</ecNumber>
    </recommendedName>
    <alternativeName>
        <fullName evidence="9">ADP-glucose pyrophosphorylase</fullName>
        <shortName evidence="9">ADPGlc PPase</shortName>
    </alternativeName>
    <alternativeName>
        <fullName evidence="9">ADP-glucose synthase</fullName>
    </alternativeName>
</protein>
<dbReference type="PANTHER" id="PTHR43523">
    <property type="entry name" value="GLUCOSE-1-PHOSPHATE ADENYLYLTRANSFERASE-RELATED"/>
    <property type="match status" value="1"/>
</dbReference>
<dbReference type="Pfam" id="PF00483">
    <property type="entry name" value="NTP_transferase"/>
    <property type="match status" value="1"/>
</dbReference>
<dbReference type="InterPro" id="IPR029044">
    <property type="entry name" value="Nucleotide-diphossugar_trans"/>
</dbReference>
<dbReference type="InterPro" id="IPR011831">
    <property type="entry name" value="ADP-Glc_PPase"/>
</dbReference>
<evidence type="ECO:0000256" key="3">
    <source>
        <dbReference type="ARBA" id="ARBA00022679"/>
    </source>
</evidence>
<evidence type="ECO:0000256" key="5">
    <source>
        <dbReference type="ARBA" id="ARBA00022741"/>
    </source>
</evidence>
<name>A0A2W1LA18_9BACL</name>
<comment type="subunit">
    <text evidence="9">Homotetramer.</text>
</comment>
<evidence type="ECO:0000256" key="4">
    <source>
        <dbReference type="ARBA" id="ARBA00022695"/>
    </source>
</evidence>
<feature type="binding site" evidence="9">
    <location>
        <position position="162"/>
    </location>
    <ligand>
        <name>alpha-D-glucose 1-phosphate</name>
        <dbReference type="ChEBI" id="CHEBI:58601"/>
    </ligand>
</feature>
<evidence type="ECO:0000259" key="11">
    <source>
        <dbReference type="Pfam" id="PF24894"/>
    </source>
</evidence>
<evidence type="ECO:0000313" key="13">
    <source>
        <dbReference type="Proteomes" id="UP000249522"/>
    </source>
</evidence>
<keyword evidence="13" id="KW-1185">Reference proteome</keyword>
<dbReference type="PANTHER" id="PTHR43523:SF2">
    <property type="entry name" value="GLUCOSE-1-PHOSPHATE ADENYLYLTRANSFERASE"/>
    <property type="match status" value="1"/>
</dbReference>
<evidence type="ECO:0000259" key="10">
    <source>
        <dbReference type="Pfam" id="PF00483"/>
    </source>
</evidence>
<evidence type="ECO:0000256" key="8">
    <source>
        <dbReference type="ARBA" id="ARBA00023277"/>
    </source>
</evidence>
<comment type="pathway">
    <text evidence="9">Glycan biosynthesis; glycogen biosynthesis.</text>
</comment>
<dbReference type="SUPFAM" id="SSF51161">
    <property type="entry name" value="Trimeric LpxA-like enzymes"/>
    <property type="match status" value="1"/>
</dbReference>
<keyword evidence="8 9" id="KW-0119">Carbohydrate metabolism</keyword>
<sequence>MKRQKCIAMLLAGGEGKRLAPLTQKLAKPAVPFGGRYRIIDFPLSNCMNSGISTIGVLTQYKAESLHNHIADGGCWSCNDQPANIFLMQGSETGVTFEGTADAIYKNTAQVDQYEPEHVLILSGDHIYQMDYNQMLESHIQSGADATIAVKQVPWKDAHRFGIMNTDDSLKVTSFVEKPEKPESNLASMGIYLFRWSFLKEQLQMDAANDASSHDFGKDVIPAILEQQANVYAYAFQGYWRDVGTVDSLWEAHMDILDGEISLEESKWPMQTNETTIRALSYLHPLADIRESVIHPHSAVEGDVERSFVFSGVQVGRGSEIKDSIIMPNVKIGRNVTIYRAIIGEGSVIEDGAIVGESNGDITVLGADELVYARTSAFMTENEELLKGLVRRDAAATSESYRI</sequence>
<dbReference type="SUPFAM" id="SSF53448">
    <property type="entry name" value="Nucleotide-diphospho-sugar transferases"/>
    <property type="match status" value="1"/>
</dbReference>
<keyword evidence="6 9" id="KW-0067">ATP-binding</keyword>
<keyword evidence="5 9" id="KW-0547">Nucleotide-binding</keyword>
<dbReference type="UniPathway" id="UPA00164"/>
<dbReference type="InterPro" id="IPR056818">
    <property type="entry name" value="GlmU/GlgC-like_hexapep"/>
</dbReference>
<proteinExistence type="inferred from homology"/>
<gene>
    <name evidence="9" type="primary">glgC</name>
    <name evidence="12" type="ORF">DNH61_15170</name>
</gene>
<dbReference type="InterPro" id="IPR011004">
    <property type="entry name" value="Trimer_LpxA-like_sf"/>
</dbReference>
<accession>A0A2W1LA18</accession>
<reference evidence="12 13" key="1">
    <citation type="submission" date="2018-06" db="EMBL/GenBank/DDBJ databases">
        <title>Paenibacillus imtechensis sp. nov.</title>
        <authorList>
            <person name="Pinnaka A.K."/>
            <person name="Singh H."/>
            <person name="Kaur M."/>
        </authorList>
    </citation>
    <scope>NUCLEOTIDE SEQUENCE [LARGE SCALE GENOMIC DNA]</scope>
    <source>
        <strain evidence="12 13">SMB1</strain>
    </source>
</reference>
<dbReference type="Proteomes" id="UP000249522">
    <property type="component" value="Unassembled WGS sequence"/>
</dbReference>
<evidence type="ECO:0000256" key="6">
    <source>
        <dbReference type="ARBA" id="ARBA00022840"/>
    </source>
</evidence>
<feature type="domain" description="Nucleotidyl transferase" evidence="10">
    <location>
        <begin position="8"/>
        <end position="258"/>
    </location>
</feature>
<dbReference type="Gene3D" id="2.160.10.10">
    <property type="entry name" value="Hexapeptide repeat proteins"/>
    <property type="match status" value="1"/>
</dbReference>
<keyword evidence="7 9" id="KW-0320">Glycogen biosynthesis</keyword>
<dbReference type="InterPro" id="IPR005836">
    <property type="entry name" value="ADP_Glu_pyroP_CS"/>
</dbReference>
<evidence type="ECO:0000256" key="1">
    <source>
        <dbReference type="ARBA" id="ARBA00010443"/>
    </source>
</evidence>
<dbReference type="EMBL" id="QKRB01000046">
    <property type="protein sequence ID" value="PZD94980.1"/>
    <property type="molecule type" value="Genomic_DNA"/>
</dbReference>
<keyword evidence="3 9" id="KW-0808">Transferase</keyword>
<dbReference type="NCBIfam" id="NF003670">
    <property type="entry name" value="PRK05293.1"/>
    <property type="match status" value="1"/>
</dbReference>
<dbReference type="Gene3D" id="3.90.550.10">
    <property type="entry name" value="Spore Coat Polysaccharide Biosynthesis Protein SpsA, Chain A"/>
    <property type="match status" value="1"/>
</dbReference>
<evidence type="ECO:0000256" key="2">
    <source>
        <dbReference type="ARBA" id="ARBA00022600"/>
    </source>
</evidence>
<comment type="caution">
    <text evidence="9">Lacks conserved residue(s) required for the propagation of feature annotation.</text>
</comment>
<evidence type="ECO:0000313" key="12">
    <source>
        <dbReference type="EMBL" id="PZD94980.1"/>
    </source>
</evidence>
<keyword evidence="2 9" id="KW-0321">Glycogen metabolism</keyword>
<comment type="caution">
    <text evidence="12">The sequence shown here is derived from an EMBL/GenBank/DDBJ whole genome shotgun (WGS) entry which is preliminary data.</text>
</comment>
<comment type="function">
    <text evidence="9">Involved in the biosynthesis of ADP-glucose, a building block required for the elongation reactions to produce glycogen. Catalyzes the reaction between ATP and alpha-D-glucose 1-phosphate (G1P) to produce pyrophosphate and ADP-Glc.</text>
</comment>
<dbReference type="InterPro" id="IPR005835">
    <property type="entry name" value="NTP_transferase_dom"/>
</dbReference>
<dbReference type="HAMAP" id="MF_00624">
    <property type="entry name" value="GlgC"/>
    <property type="match status" value="1"/>
</dbReference>
<dbReference type="CDD" id="cd02508">
    <property type="entry name" value="ADP_Glucose_PP"/>
    <property type="match status" value="1"/>
</dbReference>
<feature type="domain" description="Glucose-1-phosphate adenylyltransferase/Bifunctional protein GlmU-like C-terminal hexapeptide" evidence="11">
    <location>
        <begin position="289"/>
        <end position="358"/>
    </location>
</feature>
<dbReference type="GO" id="GO:0005524">
    <property type="term" value="F:ATP binding"/>
    <property type="evidence" value="ECO:0007669"/>
    <property type="project" value="UniProtKB-KW"/>
</dbReference>
<feature type="binding site" evidence="9">
    <location>
        <begin position="177"/>
        <end position="178"/>
    </location>
    <ligand>
        <name>alpha-D-glucose 1-phosphate</name>
        <dbReference type="ChEBI" id="CHEBI:58601"/>
    </ligand>
</feature>